<evidence type="ECO:0000313" key="11">
    <source>
        <dbReference type="Proteomes" id="UP000310158"/>
    </source>
</evidence>
<dbReference type="Proteomes" id="UP000310158">
    <property type="component" value="Unassembled WGS sequence"/>
</dbReference>
<dbReference type="OrthoDB" id="1470350at2759"/>
<keyword evidence="7" id="KW-0408">Iron</keyword>
<dbReference type="EMBL" id="SGPL01001001">
    <property type="protein sequence ID" value="THH05492.1"/>
    <property type="molecule type" value="Genomic_DNA"/>
</dbReference>
<dbReference type="GO" id="GO:0005506">
    <property type="term" value="F:iron ion binding"/>
    <property type="evidence" value="ECO:0007669"/>
    <property type="project" value="InterPro"/>
</dbReference>
<dbReference type="PANTHER" id="PTHR24305:SF166">
    <property type="entry name" value="CYTOCHROME P450 12A4, MITOCHONDRIAL-RELATED"/>
    <property type="match status" value="1"/>
</dbReference>
<keyword evidence="11" id="KW-1185">Reference proteome</keyword>
<feature type="domain" description="Mannosidase Ig/CBM-like" evidence="9">
    <location>
        <begin position="75"/>
        <end position="162"/>
    </location>
</feature>
<evidence type="ECO:0000256" key="4">
    <source>
        <dbReference type="ARBA" id="ARBA00022617"/>
    </source>
</evidence>
<protein>
    <recommendedName>
        <fullName evidence="9">Mannosidase Ig/CBM-like domain-containing protein</fullName>
    </recommendedName>
</protein>
<evidence type="ECO:0000256" key="6">
    <source>
        <dbReference type="ARBA" id="ARBA00023002"/>
    </source>
</evidence>
<dbReference type="InterPro" id="IPR001128">
    <property type="entry name" value="Cyt_P450"/>
</dbReference>
<keyword evidence="5" id="KW-0479">Metal-binding</keyword>
<comment type="similarity">
    <text evidence="3">Belongs to the cytochrome P450 family.</text>
</comment>
<comment type="pathway">
    <text evidence="2">Secondary metabolite biosynthesis.</text>
</comment>
<dbReference type="GO" id="GO:0004497">
    <property type="term" value="F:monooxygenase activity"/>
    <property type="evidence" value="ECO:0007669"/>
    <property type="project" value="UniProtKB-KW"/>
</dbReference>
<keyword evidence="6" id="KW-0560">Oxidoreductase</keyword>
<evidence type="ECO:0000256" key="5">
    <source>
        <dbReference type="ARBA" id="ARBA00022723"/>
    </source>
</evidence>
<dbReference type="InterPro" id="IPR050121">
    <property type="entry name" value="Cytochrome_P450_monoxygenase"/>
</dbReference>
<evidence type="ECO:0000256" key="7">
    <source>
        <dbReference type="ARBA" id="ARBA00023004"/>
    </source>
</evidence>
<sequence length="922" mass="103487">MVLEHADLPGHDDELADRVGENNLDALVWQLNDIWQGASWTSVEHSDRWKVLQYAMSSVYQSAVINAFWTSTNKSLEIIVNSNRWDAVRGAVQWMCFDWEGHTLSTTRKSFVVPDLNNSVLFQAQDLRDILPSEKSTEDVWLWMNATAEVDSRTVMNEQFFTPTSLAKANLVDPRIKITHRENLAFTLSAKGSIAAWTWMDHLSGTVGYFFDGMTGVPTNGFYLVPGMDRKAAEPGSGWENSGIKHCLWSLLVLHMFFPPGVSALDEPSLDVGDKPLSFTPWVTWHHFCSGLPDLTPYKRIAEISPVPIAAPSAILIHWHMIPSNTLLLSTSQGIAPAAGLANYLSRRALLAGMRTPVQLVMHLLIAAVSHGTPGSTPSNSPDPDWHRDRGLFWIRPIYVGAIDSSTPNWRLFFQMVAFSTQTRHLLPFRKLDRGFYHRGDFICVAMMSIQFAGGLFACCVGWLAWRLVSQRIKQVHLRNIPGPPSASFWTGNIGQVFAPDGWKFHADIAANYGRVVRLNGMLGDTELYISDTRALHNILVKDQHIFEESSRSIAQNQTFFGPSVVSTLGDHHKRQRKLLSPVFSNGHMRHLMPIFYQITQQLRETLIAKVEDGPKEVDMMDWMTRAALELVGQAGLGYSFDTLDDKVENTYANATKNFLPTVNSPSMIIALEFLPWLMRIGTSAFRRAVAEKTPWEDVQRLINVLDIMDKTSREIFENKKIALEKGDQAVVHQIGEGKDIISVLMKANMAVSAEDRIPEKELLAQMSTLIFAAMDTTSSALSRTLSLLSERQDIQDKLRAELMDAREMSNDRDFDSLHALPYLEAVCRETLRFTRKDVVLALGTPITGVDGTKISEIMIPNNTGIYVSILAVNRDPGIWGDDAMEWKPERWLSPLPPSVAEARIPGVYANTYVLLPNFGFY</sequence>
<dbReference type="Pfam" id="PF00067">
    <property type="entry name" value="p450"/>
    <property type="match status" value="1"/>
</dbReference>
<name>A0A4S4L2E7_9AGAM</name>
<organism evidence="10 11">
    <name type="scientific">Bondarzewia mesenterica</name>
    <dbReference type="NCBI Taxonomy" id="1095465"/>
    <lineage>
        <taxon>Eukaryota</taxon>
        <taxon>Fungi</taxon>
        <taxon>Dikarya</taxon>
        <taxon>Basidiomycota</taxon>
        <taxon>Agaricomycotina</taxon>
        <taxon>Agaricomycetes</taxon>
        <taxon>Russulales</taxon>
        <taxon>Bondarzewiaceae</taxon>
        <taxon>Bondarzewia</taxon>
    </lineage>
</organism>
<dbReference type="InterPro" id="IPR036396">
    <property type="entry name" value="Cyt_P450_sf"/>
</dbReference>
<proteinExistence type="inferred from homology"/>
<dbReference type="InterPro" id="IPR013783">
    <property type="entry name" value="Ig-like_fold"/>
</dbReference>
<accession>A0A4S4L2E7</accession>
<dbReference type="SUPFAM" id="SSF48264">
    <property type="entry name" value="Cytochrome P450"/>
    <property type="match status" value="1"/>
</dbReference>
<dbReference type="InterPro" id="IPR041447">
    <property type="entry name" value="Mannosidase_ig"/>
</dbReference>
<dbReference type="Gene3D" id="2.60.40.10">
    <property type="entry name" value="Immunoglobulins"/>
    <property type="match status" value="2"/>
</dbReference>
<dbReference type="UniPathway" id="UPA00280"/>
<keyword evidence="8" id="KW-0503">Monooxygenase</keyword>
<evidence type="ECO:0000259" key="9">
    <source>
        <dbReference type="Pfam" id="PF17786"/>
    </source>
</evidence>
<comment type="caution">
    <text evidence="10">The sequence shown here is derived from an EMBL/GenBank/DDBJ whole genome shotgun (WGS) entry which is preliminary data.</text>
</comment>
<dbReference type="GO" id="GO:0020037">
    <property type="term" value="F:heme binding"/>
    <property type="evidence" value="ECO:0007669"/>
    <property type="project" value="InterPro"/>
</dbReference>
<gene>
    <name evidence="10" type="ORF">EW146_g9889</name>
</gene>
<dbReference type="AlphaFoldDB" id="A0A4S4L2E7"/>
<reference evidence="10 11" key="1">
    <citation type="submission" date="2019-02" db="EMBL/GenBank/DDBJ databases">
        <title>Genome sequencing of the rare red list fungi Bondarzewia mesenterica.</title>
        <authorList>
            <person name="Buettner E."/>
            <person name="Kellner H."/>
        </authorList>
    </citation>
    <scope>NUCLEOTIDE SEQUENCE [LARGE SCALE GENOMIC DNA]</scope>
    <source>
        <strain evidence="10 11">DSM 108281</strain>
    </source>
</reference>
<keyword evidence="4" id="KW-0349">Heme</keyword>
<evidence type="ECO:0000256" key="1">
    <source>
        <dbReference type="ARBA" id="ARBA00001971"/>
    </source>
</evidence>
<dbReference type="PANTHER" id="PTHR24305">
    <property type="entry name" value="CYTOCHROME P450"/>
    <property type="match status" value="1"/>
</dbReference>
<dbReference type="GO" id="GO:0016705">
    <property type="term" value="F:oxidoreductase activity, acting on paired donors, with incorporation or reduction of molecular oxygen"/>
    <property type="evidence" value="ECO:0007669"/>
    <property type="project" value="InterPro"/>
</dbReference>
<evidence type="ECO:0000256" key="3">
    <source>
        <dbReference type="ARBA" id="ARBA00010617"/>
    </source>
</evidence>
<evidence type="ECO:0000256" key="8">
    <source>
        <dbReference type="ARBA" id="ARBA00023033"/>
    </source>
</evidence>
<dbReference type="Pfam" id="PF17786">
    <property type="entry name" value="Mannosidase_ig"/>
    <property type="match status" value="1"/>
</dbReference>
<evidence type="ECO:0000256" key="2">
    <source>
        <dbReference type="ARBA" id="ARBA00005179"/>
    </source>
</evidence>
<evidence type="ECO:0000313" key="10">
    <source>
        <dbReference type="EMBL" id="THH05492.1"/>
    </source>
</evidence>
<comment type="cofactor">
    <cofactor evidence="1">
        <name>heme</name>
        <dbReference type="ChEBI" id="CHEBI:30413"/>
    </cofactor>
</comment>
<dbReference type="Gene3D" id="3.20.20.80">
    <property type="entry name" value="Glycosidases"/>
    <property type="match status" value="1"/>
</dbReference>
<dbReference type="Gene3D" id="1.10.630.10">
    <property type="entry name" value="Cytochrome P450"/>
    <property type="match status" value="1"/>
</dbReference>